<dbReference type="PANTHER" id="PTHR36456">
    <property type="entry name" value="UPF0232 PROTEIN SCO3875"/>
    <property type="match status" value="1"/>
</dbReference>
<organism evidence="1 2">
    <name type="scientific">Geobacter metallireducens (strain ATCC 53774 / DSM 7210 / GS-15)</name>
    <dbReference type="NCBI Taxonomy" id="269799"/>
    <lineage>
        <taxon>Bacteria</taxon>
        <taxon>Pseudomonadati</taxon>
        <taxon>Thermodesulfobacteriota</taxon>
        <taxon>Desulfuromonadia</taxon>
        <taxon>Geobacterales</taxon>
        <taxon>Geobacteraceae</taxon>
        <taxon>Geobacter</taxon>
    </lineage>
</organism>
<keyword evidence="2" id="KW-1185">Reference proteome</keyword>
<dbReference type="InterPro" id="IPR007922">
    <property type="entry name" value="DciA-like"/>
</dbReference>
<evidence type="ECO:0000313" key="2">
    <source>
        <dbReference type="Proteomes" id="UP000007073"/>
    </source>
</evidence>
<protein>
    <recommendedName>
        <fullName evidence="3">RNA-binding protein</fullName>
    </recommendedName>
</protein>
<evidence type="ECO:0000313" key="1">
    <source>
        <dbReference type="EMBL" id="ABB33093.1"/>
    </source>
</evidence>
<reference evidence="1 2" key="2">
    <citation type="journal article" date="2009" name="BMC Microbiol.">
        <title>The genome sequence of Geobacter metallireducens: features of metabolism, physiology and regulation common and dissimilar to Geobacter sulfurreducens.</title>
        <authorList>
            <person name="Aklujkar M."/>
            <person name="Krushkal J."/>
            <person name="DiBartolo G."/>
            <person name="Lapidus A."/>
            <person name="Land M.L."/>
            <person name="Lovley D.R."/>
        </authorList>
    </citation>
    <scope>NUCLEOTIDE SEQUENCE [LARGE SCALE GENOMIC DNA]</scope>
    <source>
        <strain evidence="2">ATCC 53774 / DSM 7210 / GS-15</strain>
    </source>
</reference>
<dbReference type="PANTHER" id="PTHR36456:SF1">
    <property type="entry name" value="UPF0232 PROTEIN SCO3875"/>
    <property type="match status" value="1"/>
</dbReference>
<accession>Q39RN1</accession>
<dbReference type="AlphaFoldDB" id="Q39RN1"/>
<dbReference type="KEGG" id="gme:Gmet_2875"/>
<name>Q39RN1_GEOMG</name>
<dbReference type="HOGENOM" id="CLU_134901_0_0_7"/>
<gene>
    <name evidence="1" type="ordered locus">Gmet_2875</name>
</gene>
<evidence type="ECO:0008006" key="3">
    <source>
        <dbReference type="Google" id="ProtNLM"/>
    </source>
</evidence>
<dbReference type="EMBL" id="CP000148">
    <property type="protein sequence ID" value="ABB33093.1"/>
    <property type="molecule type" value="Genomic_DNA"/>
</dbReference>
<dbReference type="Pfam" id="PF05258">
    <property type="entry name" value="DciA"/>
    <property type="match status" value="1"/>
</dbReference>
<reference evidence="1 2" key="1">
    <citation type="submission" date="2005-10" db="EMBL/GenBank/DDBJ databases">
        <title>Complete sequence of Geobacter metallireducens GS-15.</title>
        <authorList>
            <consortium name="US DOE Joint Genome Institute"/>
            <person name="Copeland A."/>
            <person name="Lucas S."/>
            <person name="Lapidus A."/>
            <person name="Barry K."/>
            <person name="Detter J.C."/>
            <person name="Glavina T."/>
            <person name="Hammon N."/>
            <person name="Israni S."/>
            <person name="Pitluck S."/>
            <person name="Di Bartolo G."/>
            <person name="Chain P."/>
            <person name="Schmutz J."/>
            <person name="Larimer F."/>
            <person name="Land M."/>
            <person name="Kyrpides N."/>
            <person name="Ivanova N."/>
            <person name="Richardson P."/>
        </authorList>
    </citation>
    <scope>NUCLEOTIDE SEQUENCE [LARGE SCALE GENOMIC DNA]</scope>
    <source>
        <strain evidence="2">ATCC 53774 / DSM 7210 / GS-15</strain>
    </source>
</reference>
<dbReference type="eggNOG" id="COG5512">
    <property type="taxonomic scope" value="Bacteria"/>
</dbReference>
<dbReference type="Proteomes" id="UP000007073">
    <property type="component" value="Chromosome"/>
</dbReference>
<dbReference type="STRING" id="269799.Gmet_2875"/>
<proteinExistence type="predicted"/>
<sequence>MGNARSRMTRPRPVADLLTEALRGKPAERRLKEGRIWLLWDEAVGERIASVARPVGFRGGTLTVAVANAPWMQQLNFLKQGIMDKLNALLCGPVVTEIYLKAGRTEPPPAPSSEQRPPVRELTTVEKEFVREETESIEDPELRAIISRLMARHLASSPPDEA</sequence>